<dbReference type="PANTHER" id="PTHR15108">
    <property type="entry name" value="N-ACYLGLUCOSAMINE-2-EPIMERASE"/>
    <property type="match status" value="1"/>
</dbReference>
<dbReference type="GO" id="GO:0016853">
    <property type="term" value="F:isomerase activity"/>
    <property type="evidence" value="ECO:0007669"/>
    <property type="project" value="UniProtKB-KW"/>
</dbReference>
<dbReference type="Gene3D" id="1.50.10.10">
    <property type="match status" value="1"/>
</dbReference>
<dbReference type="SUPFAM" id="SSF48208">
    <property type="entry name" value="Six-hairpin glycosidases"/>
    <property type="match status" value="1"/>
</dbReference>
<dbReference type="OrthoDB" id="280630at2157"/>
<organism evidence="3 4">
    <name type="scientific">Salinigranum rubrum</name>
    <dbReference type="NCBI Taxonomy" id="755307"/>
    <lineage>
        <taxon>Archaea</taxon>
        <taxon>Methanobacteriati</taxon>
        <taxon>Methanobacteriota</taxon>
        <taxon>Stenosarchaea group</taxon>
        <taxon>Halobacteria</taxon>
        <taxon>Halobacteriales</taxon>
        <taxon>Haloferacaceae</taxon>
        <taxon>Salinigranum</taxon>
    </lineage>
</organism>
<evidence type="ECO:0000256" key="2">
    <source>
        <dbReference type="ARBA" id="ARBA00023235"/>
    </source>
</evidence>
<gene>
    <name evidence="3" type="ORF">C2R22_15075</name>
</gene>
<dbReference type="InterPro" id="IPR008928">
    <property type="entry name" value="6-hairpin_glycosidase_sf"/>
</dbReference>
<dbReference type="Pfam" id="PF07221">
    <property type="entry name" value="GlcNAc_2-epim"/>
    <property type="match status" value="1"/>
</dbReference>
<dbReference type="GeneID" id="35593441"/>
<dbReference type="RefSeq" id="WP_103426487.1">
    <property type="nucleotide sequence ID" value="NZ_CP026309.1"/>
</dbReference>
<dbReference type="KEGG" id="srub:C2R22_15075"/>
<dbReference type="Proteomes" id="UP000236584">
    <property type="component" value="Chromosome"/>
</dbReference>
<keyword evidence="4" id="KW-1185">Reference proteome</keyword>
<dbReference type="GO" id="GO:0005975">
    <property type="term" value="P:carbohydrate metabolic process"/>
    <property type="evidence" value="ECO:0007669"/>
    <property type="project" value="InterPro"/>
</dbReference>
<keyword evidence="2" id="KW-0413">Isomerase</keyword>
<proteinExistence type="inferred from homology"/>
<reference evidence="3 4" key="1">
    <citation type="submission" date="2018-01" db="EMBL/GenBank/DDBJ databases">
        <title>Complete genome sequence of Salinigranum rubrum GX10T, an extremely halophilic archaeon isolated from a marine solar saltern.</title>
        <authorList>
            <person name="Han S."/>
        </authorList>
    </citation>
    <scope>NUCLEOTIDE SEQUENCE [LARGE SCALE GENOMIC DNA]</scope>
    <source>
        <strain evidence="3 4">GX10</strain>
    </source>
</reference>
<dbReference type="AlphaFoldDB" id="A0A2I8VLK6"/>
<comment type="similarity">
    <text evidence="1">Belongs to the N-acylglucosamine 2-epimerase family.</text>
</comment>
<evidence type="ECO:0000313" key="4">
    <source>
        <dbReference type="Proteomes" id="UP000236584"/>
    </source>
</evidence>
<sequence>MSDSVARRPRWLRQYARNVLSYYYPTCIDTRFGGYIAQLDERDGHVYDARTKHLVATARAVHNFSVGCLLDGPVWCRAAAEHGLSFLQSGHWDEEREGYDWLLEGRNTADATRHCYGHAFVLLAGARAHQAGIDRGKETLERAFDVIDERFWEPEHGLCADEASADWTDVSEYRGLNANMHTCEALLAAFEATDERRYLDRAATIAETVTRDLAQDGDGRLWEHYTADWDADFEYNRDDPTHQFRPWGYQPGHHAEWAKLLLLLHRHAPESWHVTRAKDLFDTAVDIGWDDTSGGFFYTVDREGEPVVADKYGWEVTEAIGAAALLSRHESEYLEWYDRLWEYAHEYFIDPRHGNWYERLTRDHQRDGPNHGVGVEPGYHPLNNAWVALQTFEADR</sequence>
<dbReference type="InterPro" id="IPR012341">
    <property type="entry name" value="6hp_glycosidase-like_sf"/>
</dbReference>
<name>A0A2I8VLK6_9EURY</name>
<protein>
    <submittedName>
        <fullName evidence="3">N-acylglucosamine 2-epimerase</fullName>
    </submittedName>
</protein>
<dbReference type="InterPro" id="IPR010819">
    <property type="entry name" value="AGE/CE"/>
</dbReference>
<evidence type="ECO:0000256" key="1">
    <source>
        <dbReference type="ARBA" id="ARBA00008558"/>
    </source>
</evidence>
<evidence type="ECO:0000313" key="3">
    <source>
        <dbReference type="EMBL" id="AUV82798.1"/>
    </source>
</evidence>
<accession>A0A2I8VLK6</accession>
<dbReference type="EMBL" id="CP026309">
    <property type="protein sequence ID" value="AUV82798.1"/>
    <property type="molecule type" value="Genomic_DNA"/>
</dbReference>